<reference evidence="8 9" key="1">
    <citation type="submission" date="2017-05" db="EMBL/GenBank/DDBJ databases">
        <title>Comparative genomic and metabolic analysis of manganese-oxidizing mechanisms in Celeribater manganoxidans DY25T: its adaption to the environment of polymetallic nodule.</title>
        <authorList>
            <person name="Wang X."/>
        </authorList>
    </citation>
    <scope>NUCLEOTIDE SEQUENCE [LARGE SCALE GENOMIC DNA]</scope>
    <source>
        <strain evidence="8 9">DY25</strain>
    </source>
</reference>
<evidence type="ECO:0000256" key="5">
    <source>
        <dbReference type="ARBA" id="ARBA00023125"/>
    </source>
</evidence>
<dbReference type="PANTHER" id="PTHR33202:SF6">
    <property type="entry name" value="ZINC UPTAKE REGULATION PROTEIN"/>
    <property type="match status" value="1"/>
</dbReference>
<dbReference type="AlphaFoldDB" id="A0A291M197"/>
<name>A0A291M197_9RHOB</name>
<comment type="cofactor">
    <cofactor evidence="7">
        <name>Zn(2+)</name>
        <dbReference type="ChEBI" id="CHEBI:29105"/>
    </cofactor>
    <text evidence="7">Binds 1 zinc ion per subunit.</text>
</comment>
<comment type="similarity">
    <text evidence="1">Belongs to the Fur family.</text>
</comment>
<feature type="binding site" evidence="7">
    <location>
        <position position="125"/>
    </location>
    <ligand>
        <name>Zn(2+)</name>
        <dbReference type="ChEBI" id="CHEBI:29105"/>
    </ligand>
</feature>
<feature type="binding site" evidence="7">
    <location>
        <position position="162"/>
    </location>
    <ligand>
        <name>Zn(2+)</name>
        <dbReference type="ChEBI" id="CHEBI:29105"/>
    </ligand>
</feature>
<dbReference type="PANTHER" id="PTHR33202">
    <property type="entry name" value="ZINC UPTAKE REGULATION PROTEIN"/>
    <property type="match status" value="1"/>
</dbReference>
<dbReference type="Gene3D" id="3.30.1490.190">
    <property type="match status" value="1"/>
</dbReference>
<dbReference type="GO" id="GO:0005829">
    <property type="term" value="C:cytosol"/>
    <property type="evidence" value="ECO:0007669"/>
    <property type="project" value="TreeGrafter"/>
</dbReference>
<dbReference type="OrthoDB" id="9801127at2"/>
<evidence type="ECO:0000256" key="2">
    <source>
        <dbReference type="ARBA" id="ARBA00022491"/>
    </source>
</evidence>
<evidence type="ECO:0000256" key="3">
    <source>
        <dbReference type="ARBA" id="ARBA00022833"/>
    </source>
</evidence>
<evidence type="ECO:0000313" key="9">
    <source>
        <dbReference type="Proteomes" id="UP000219050"/>
    </source>
</evidence>
<dbReference type="InterPro" id="IPR036388">
    <property type="entry name" value="WH-like_DNA-bd_sf"/>
</dbReference>
<feature type="binding site" evidence="7">
    <location>
        <position position="122"/>
    </location>
    <ligand>
        <name>Zn(2+)</name>
        <dbReference type="ChEBI" id="CHEBI:29105"/>
    </ligand>
</feature>
<dbReference type="GO" id="GO:0000976">
    <property type="term" value="F:transcription cis-regulatory region binding"/>
    <property type="evidence" value="ECO:0007669"/>
    <property type="project" value="TreeGrafter"/>
</dbReference>
<evidence type="ECO:0000256" key="7">
    <source>
        <dbReference type="PIRSR" id="PIRSR602481-1"/>
    </source>
</evidence>
<organism evidence="8 9">
    <name type="scientific">Pacificitalea manganoxidans</name>
    <dbReference type="NCBI Taxonomy" id="1411902"/>
    <lineage>
        <taxon>Bacteria</taxon>
        <taxon>Pseudomonadati</taxon>
        <taxon>Pseudomonadota</taxon>
        <taxon>Alphaproteobacteria</taxon>
        <taxon>Rhodobacterales</taxon>
        <taxon>Paracoccaceae</taxon>
        <taxon>Pacificitalea</taxon>
    </lineage>
</organism>
<dbReference type="GO" id="GO:0003700">
    <property type="term" value="F:DNA-binding transcription factor activity"/>
    <property type="evidence" value="ECO:0007669"/>
    <property type="project" value="InterPro"/>
</dbReference>
<dbReference type="InterPro" id="IPR043135">
    <property type="entry name" value="Fur_C"/>
</dbReference>
<protein>
    <submittedName>
        <fullName evidence="8">Fur family transcriptional regulator</fullName>
    </submittedName>
</protein>
<keyword evidence="4" id="KW-0805">Transcription regulation</keyword>
<evidence type="ECO:0000256" key="6">
    <source>
        <dbReference type="ARBA" id="ARBA00023163"/>
    </source>
</evidence>
<dbReference type="KEGG" id="cmag:CBW24_12445"/>
<keyword evidence="9" id="KW-1185">Reference proteome</keyword>
<dbReference type="GO" id="GO:0045892">
    <property type="term" value="P:negative regulation of DNA-templated transcription"/>
    <property type="evidence" value="ECO:0007669"/>
    <property type="project" value="TreeGrafter"/>
</dbReference>
<keyword evidence="5" id="KW-0238">DNA-binding</keyword>
<proteinExistence type="inferred from homology"/>
<dbReference type="RefSeq" id="WP_088663620.1">
    <property type="nucleotide sequence ID" value="NZ_CP021404.1"/>
</dbReference>
<keyword evidence="6" id="KW-0804">Transcription</keyword>
<dbReference type="EMBL" id="CP021404">
    <property type="protein sequence ID" value="ATI42731.1"/>
    <property type="molecule type" value="Genomic_DNA"/>
</dbReference>
<dbReference type="InterPro" id="IPR036390">
    <property type="entry name" value="WH_DNA-bd_sf"/>
</dbReference>
<keyword evidence="7" id="KW-0479">Metal-binding</keyword>
<dbReference type="Proteomes" id="UP000219050">
    <property type="component" value="Chromosome"/>
</dbReference>
<keyword evidence="2" id="KW-0678">Repressor</keyword>
<evidence type="ECO:0000256" key="1">
    <source>
        <dbReference type="ARBA" id="ARBA00007957"/>
    </source>
</evidence>
<feature type="binding site" evidence="7">
    <location>
        <position position="165"/>
    </location>
    <ligand>
        <name>Zn(2+)</name>
        <dbReference type="ChEBI" id="CHEBI:29105"/>
    </ligand>
</feature>
<dbReference type="GO" id="GO:1900376">
    <property type="term" value="P:regulation of secondary metabolite biosynthetic process"/>
    <property type="evidence" value="ECO:0007669"/>
    <property type="project" value="TreeGrafter"/>
</dbReference>
<dbReference type="SUPFAM" id="SSF46785">
    <property type="entry name" value="Winged helix' DNA-binding domain"/>
    <property type="match status" value="1"/>
</dbReference>
<gene>
    <name evidence="8" type="ORF">CBW24_12445</name>
</gene>
<sequence>MPPAHPVDPPVGLPLGFSDHDHGACRRAALDRAAARCAEARLQLTPVRRRVLEILLEAHAAQGAYDVLERLSAEGMGSQPPVAYRALKFLTDHGFAHRIERLNAYVACAHPDAAHEPGFMICRTCKLVAEAPIEPARGALGRSAAETGFTIEKTVMEVEGLCPACRDPHSDADAGPAC</sequence>
<dbReference type="GO" id="GO:0008270">
    <property type="term" value="F:zinc ion binding"/>
    <property type="evidence" value="ECO:0007669"/>
    <property type="project" value="TreeGrafter"/>
</dbReference>
<dbReference type="InterPro" id="IPR002481">
    <property type="entry name" value="FUR"/>
</dbReference>
<keyword evidence="3 7" id="KW-0862">Zinc</keyword>
<dbReference type="Gene3D" id="1.10.10.10">
    <property type="entry name" value="Winged helix-like DNA-binding domain superfamily/Winged helix DNA-binding domain"/>
    <property type="match status" value="1"/>
</dbReference>
<evidence type="ECO:0000313" key="8">
    <source>
        <dbReference type="EMBL" id="ATI42731.1"/>
    </source>
</evidence>
<accession>A0A291M197</accession>
<evidence type="ECO:0000256" key="4">
    <source>
        <dbReference type="ARBA" id="ARBA00023015"/>
    </source>
</evidence>